<dbReference type="STRING" id="1802521.A2893_00125"/>
<dbReference type="GO" id="GO:0016787">
    <property type="term" value="F:hydrolase activity"/>
    <property type="evidence" value="ECO:0007669"/>
    <property type="project" value="UniProtKB-KW"/>
</dbReference>
<dbReference type="Pfam" id="PF00293">
    <property type="entry name" value="NUDIX"/>
    <property type="match status" value="1"/>
</dbReference>
<dbReference type="Proteomes" id="UP000176725">
    <property type="component" value="Unassembled WGS sequence"/>
</dbReference>
<dbReference type="SUPFAM" id="SSF55811">
    <property type="entry name" value="Nudix"/>
    <property type="match status" value="1"/>
</dbReference>
<evidence type="ECO:0000256" key="2">
    <source>
        <dbReference type="ARBA" id="ARBA00022801"/>
    </source>
</evidence>
<accession>A0A1F8BIM0</accession>
<protein>
    <recommendedName>
        <fullName evidence="3">Nudix hydrolase domain-containing protein</fullName>
    </recommendedName>
</protein>
<comment type="caution">
    <text evidence="4">The sequence shown here is derived from an EMBL/GenBank/DDBJ whole genome shotgun (WGS) entry which is preliminary data.</text>
</comment>
<name>A0A1F8BIM0_9BACT</name>
<dbReference type="InterPro" id="IPR000086">
    <property type="entry name" value="NUDIX_hydrolase_dom"/>
</dbReference>
<evidence type="ECO:0000313" key="5">
    <source>
        <dbReference type="Proteomes" id="UP000176725"/>
    </source>
</evidence>
<sequence length="144" mass="16381">MKTKRLPLKEFKYIYSKVPRLCVDLVIKNKEGILLSKRDIPPEKGWWHFPGGTVLMGETLKDTVKRVAQEELNTKVKIKKLLGFLEYSDGGGLGYPISAVFIVTPLSKNLQGGEQAKEINFFKSVPEKTLPEVKRFLKNNFNIS</sequence>
<proteinExistence type="predicted"/>
<gene>
    <name evidence="4" type="ORF">A2893_00125</name>
</gene>
<dbReference type="InterPro" id="IPR015797">
    <property type="entry name" value="NUDIX_hydrolase-like_dom_sf"/>
</dbReference>
<dbReference type="PANTHER" id="PTHR43046">
    <property type="entry name" value="GDP-MANNOSE MANNOSYL HYDROLASE"/>
    <property type="match status" value="1"/>
</dbReference>
<reference evidence="4 5" key="1">
    <citation type="journal article" date="2016" name="Nat. Commun.">
        <title>Thousands of microbial genomes shed light on interconnected biogeochemical processes in an aquifer system.</title>
        <authorList>
            <person name="Anantharaman K."/>
            <person name="Brown C.T."/>
            <person name="Hug L.A."/>
            <person name="Sharon I."/>
            <person name="Castelle C.J."/>
            <person name="Probst A.J."/>
            <person name="Thomas B.C."/>
            <person name="Singh A."/>
            <person name="Wilkins M.J."/>
            <person name="Karaoz U."/>
            <person name="Brodie E.L."/>
            <person name="Williams K.H."/>
            <person name="Hubbard S.S."/>
            <person name="Banfield J.F."/>
        </authorList>
    </citation>
    <scope>NUCLEOTIDE SEQUENCE [LARGE SCALE GENOMIC DNA]</scope>
</reference>
<dbReference type="AlphaFoldDB" id="A0A1F8BIM0"/>
<dbReference type="PROSITE" id="PS51462">
    <property type="entry name" value="NUDIX"/>
    <property type="match status" value="1"/>
</dbReference>
<comment type="cofactor">
    <cofactor evidence="1">
        <name>Mg(2+)</name>
        <dbReference type="ChEBI" id="CHEBI:18420"/>
    </cofactor>
</comment>
<dbReference type="Gene3D" id="3.90.79.10">
    <property type="entry name" value="Nucleoside Triphosphate Pyrophosphohydrolase"/>
    <property type="match status" value="1"/>
</dbReference>
<organism evidence="4 5">
    <name type="scientific">Candidatus Woesebacteria bacterium RIFCSPLOWO2_01_FULL_39_25</name>
    <dbReference type="NCBI Taxonomy" id="1802521"/>
    <lineage>
        <taxon>Bacteria</taxon>
        <taxon>Candidatus Woeseibacteriota</taxon>
    </lineage>
</organism>
<evidence type="ECO:0000313" key="4">
    <source>
        <dbReference type="EMBL" id="OGM63907.1"/>
    </source>
</evidence>
<feature type="domain" description="Nudix hydrolase" evidence="3">
    <location>
        <begin position="18"/>
        <end position="144"/>
    </location>
</feature>
<evidence type="ECO:0000256" key="1">
    <source>
        <dbReference type="ARBA" id="ARBA00001946"/>
    </source>
</evidence>
<evidence type="ECO:0000259" key="3">
    <source>
        <dbReference type="PROSITE" id="PS51462"/>
    </source>
</evidence>
<keyword evidence="2" id="KW-0378">Hydrolase</keyword>
<dbReference type="PANTHER" id="PTHR43046:SF14">
    <property type="entry name" value="MUTT_NUDIX FAMILY PROTEIN"/>
    <property type="match status" value="1"/>
</dbReference>
<dbReference type="EMBL" id="MGHH01000014">
    <property type="protein sequence ID" value="OGM63907.1"/>
    <property type="molecule type" value="Genomic_DNA"/>
</dbReference>